<comment type="similarity">
    <text evidence="7 8">Belongs to the SelA family.</text>
</comment>
<dbReference type="UniPathway" id="UPA00906">
    <property type="reaction ID" value="UER00896"/>
</dbReference>
<gene>
    <name evidence="8 10" type="primary">selA</name>
    <name evidence="10" type="ORF">CQU01_19200</name>
</gene>
<dbReference type="PANTHER" id="PTHR32328:SF0">
    <property type="entry name" value="L-SERYL-TRNA(SEC) SELENIUM TRANSFERASE"/>
    <property type="match status" value="1"/>
</dbReference>
<comment type="subcellular location">
    <subcellularLocation>
        <location evidence="8">Cytoplasm</location>
    </subcellularLocation>
</comment>
<keyword evidence="6 8" id="KW-0711">Selenium</keyword>
<dbReference type="GO" id="GO:0001514">
    <property type="term" value="P:selenocysteine incorporation"/>
    <property type="evidence" value="ECO:0007669"/>
    <property type="project" value="UniProtKB-UniRule"/>
</dbReference>
<keyword evidence="2 8" id="KW-0963">Cytoplasm</keyword>
<sequence length="468" mass="52601">MNILRHLPAIHELKAHSRFTEMVLNIDIAEDVLTEWLDEQVDLMRNKIRSNKITDQTLNREKIAELIFAALEQKVKAFEKNNLQKVVNATGVVLHTNLGRARLSKRAIEHISNTASSYSTLEYQLSTGKRGSRHDIVEDYLKQITGAEAAMVVNNNAAAVYLVLKALASSREVIVSRGELVEIGGSFRISEIMEESGAELVEVGTTNKTYASDYERAITEETALLMKVHKSNFSLIGFTKDVDTTELVNISREKNIPIYEDLGSGTLFDFKKQQIGTEPTVQEKVNLGIDVISFSGDKLLGGPQAGVIVGKKHLIEKMKKHQLARVLRVDKFTLAGIEGTLKSYIKGRAENEIPTVRDILEPDHSVLEKAQTFIEKVSSRETAFTFHIERGKSKVGGGTMPDVDIDTFVVKVNHQQYTSKELAEKLRFNHIPIIVRVKHDDVILDFRTVHRDELDIVIEAFLQMEEEV</sequence>
<dbReference type="Gene3D" id="3.40.640.10">
    <property type="entry name" value="Type I PLP-dependent aspartate aminotransferase-like (Major domain)"/>
    <property type="match status" value="1"/>
</dbReference>
<evidence type="ECO:0000256" key="2">
    <source>
        <dbReference type="ARBA" id="ARBA00022490"/>
    </source>
</evidence>
<dbReference type="RefSeq" id="WP_260173523.1">
    <property type="nucleotide sequence ID" value="NZ_BJXW01000021.1"/>
</dbReference>
<evidence type="ECO:0000313" key="11">
    <source>
        <dbReference type="Proteomes" id="UP000321491"/>
    </source>
</evidence>
<evidence type="ECO:0000256" key="6">
    <source>
        <dbReference type="ARBA" id="ARBA00023266"/>
    </source>
</evidence>
<evidence type="ECO:0000256" key="8">
    <source>
        <dbReference type="HAMAP-Rule" id="MF_00423"/>
    </source>
</evidence>
<dbReference type="Gene3D" id="3.90.1150.180">
    <property type="match status" value="1"/>
</dbReference>
<evidence type="ECO:0000256" key="4">
    <source>
        <dbReference type="ARBA" id="ARBA00022898"/>
    </source>
</evidence>
<dbReference type="AlphaFoldDB" id="A0A511V2Y8"/>
<feature type="modified residue" description="N6-(pyridoxal phosphate)lysine" evidence="8 9">
    <location>
        <position position="298"/>
    </location>
</feature>
<dbReference type="Pfam" id="PF03841">
    <property type="entry name" value="SelA"/>
    <property type="match status" value="1"/>
</dbReference>
<keyword evidence="5 8" id="KW-0648">Protein biosynthesis</keyword>
<comment type="cofactor">
    <cofactor evidence="1 8 9">
        <name>pyridoxal 5'-phosphate</name>
        <dbReference type="ChEBI" id="CHEBI:597326"/>
    </cofactor>
</comment>
<reference evidence="10 11" key="1">
    <citation type="submission" date="2019-07" db="EMBL/GenBank/DDBJ databases">
        <title>Whole genome shotgun sequence of Cerasibacillus quisquiliarum NBRC 102429.</title>
        <authorList>
            <person name="Hosoyama A."/>
            <person name="Uohara A."/>
            <person name="Ohji S."/>
            <person name="Ichikawa N."/>
        </authorList>
    </citation>
    <scope>NUCLEOTIDE SEQUENCE [LARGE SCALE GENOMIC DNA]</scope>
    <source>
        <strain evidence="10 11">NBRC 102429</strain>
    </source>
</reference>
<evidence type="ECO:0000256" key="1">
    <source>
        <dbReference type="ARBA" id="ARBA00001933"/>
    </source>
</evidence>
<dbReference type="InterPro" id="IPR018319">
    <property type="entry name" value="SelA-like"/>
</dbReference>
<dbReference type="HAMAP" id="MF_00423">
    <property type="entry name" value="SelA"/>
    <property type="match status" value="1"/>
</dbReference>
<protein>
    <recommendedName>
        <fullName evidence="8">L-seryl-tRNA(Sec) selenium transferase</fullName>
        <ecNumber evidence="8">2.9.1.1</ecNumber>
    </recommendedName>
    <alternativeName>
        <fullName evidence="8">Selenocysteine synthase</fullName>
        <shortName evidence="8">Sec synthase</shortName>
    </alternativeName>
    <alternativeName>
        <fullName evidence="8">Selenocysteinyl-tRNA(Sec) synthase</fullName>
    </alternativeName>
</protein>
<keyword evidence="3 8" id="KW-0808">Transferase</keyword>
<keyword evidence="11" id="KW-1185">Reference proteome</keyword>
<dbReference type="GO" id="GO:0001717">
    <property type="term" value="P:conversion of seryl-tRNAsec to selenocys-tRNAsec"/>
    <property type="evidence" value="ECO:0007669"/>
    <property type="project" value="UniProtKB-UniRule"/>
</dbReference>
<dbReference type="InterPro" id="IPR004534">
    <property type="entry name" value="SelA_trans"/>
</dbReference>
<comment type="catalytic activity">
    <reaction evidence="8">
        <text>L-seryl-tRNA(Sec) + selenophosphate + H(+) = L-selenocysteinyl-tRNA(Sec) + phosphate</text>
        <dbReference type="Rhea" id="RHEA:22728"/>
        <dbReference type="Rhea" id="RHEA-COMP:9742"/>
        <dbReference type="Rhea" id="RHEA-COMP:9743"/>
        <dbReference type="ChEBI" id="CHEBI:15378"/>
        <dbReference type="ChEBI" id="CHEBI:16144"/>
        <dbReference type="ChEBI" id="CHEBI:43474"/>
        <dbReference type="ChEBI" id="CHEBI:78533"/>
        <dbReference type="ChEBI" id="CHEBI:78573"/>
        <dbReference type="EC" id="2.9.1.1"/>
    </reaction>
</comment>
<proteinExistence type="inferred from homology"/>
<dbReference type="PANTHER" id="PTHR32328">
    <property type="entry name" value="L-SERYL-TRNA(SEC) SELENIUM TRANSFERASE"/>
    <property type="match status" value="1"/>
</dbReference>
<dbReference type="SUPFAM" id="SSF53383">
    <property type="entry name" value="PLP-dependent transferases"/>
    <property type="match status" value="1"/>
</dbReference>
<keyword evidence="4 8" id="KW-0663">Pyridoxal phosphate</keyword>
<name>A0A511V2Y8_9BACI</name>
<dbReference type="GO" id="GO:0005737">
    <property type="term" value="C:cytoplasm"/>
    <property type="evidence" value="ECO:0007669"/>
    <property type="project" value="UniProtKB-SubCell"/>
</dbReference>
<evidence type="ECO:0000256" key="7">
    <source>
        <dbReference type="ARBA" id="ARBA00044507"/>
    </source>
</evidence>
<comment type="function">
    <text evidence="8">Converts seryl-tRNA(Sec) to selenocysteinyl-tRNA(Sec) required for selenoprotein biosynthesis.</text>
</comment>
<evidence type="ECO:0000256" key="9">
    <source>
        <dbReference type="PIRSR" id="PIRSR618319-50"/>
    </source>
</evidence>
<comment type="caution">
    <text evidence="10">The sequence shown here is derived from an EMBL/GenBank/DDBJ whole genome shotgun (WGS) entry which is preliminary data.</text>
</comment>
<dbReference type="NCBIfam" id="TIGR00474">
    <property type="entry name" value="selA"/>
    <property type="match status" value="1"/>
</dbReference>
<evidence type="ECO:0000256" key="5">
    <source>
        <dbReference type="ARBA" id="ARBA00022917"/>
    </source>
</evidence>
<comment type="pathway">
    <text evidence="8">Aminoacyl-tRNA biosynthesis; selenocysteinyl-tRNA(Sec) biosynthesis; selenocysteinyl-tRNA(Sec) from L-seryl-tRNA(Sec) (bacterial route): step 1/1.</text>
</comment>
<dbReference type="InterPro" id="IPR015424">
    <property type="entry name" value="PyrdxlP-dep_Trfase"/>
</dbReference>
<organism evidence="10 11">
    <name type="scientific">Cerasibacillus quisquiliarum</name>
    <dbReference type="NCBI Taxonomy" id="227865"/>
    <lineage>
        <taxon>Bacteria</taxon>
        <taxon>Bacillati</taxon>
        <taxon>Bacillota</taxon>
        <taxon>Bacilli</taxon>
        <taxon>Bacillales</taxon>
        <taxon>Bacillaceae</taxon>
        <taxon>Cerasibacillus</taxon>
    </lineage>
</organism>
<evidence type="ECO:0000256" key="3">
    <source>
        <dbReference type="ARBA" id="ARBA00022679"/>
    </source>
</evidence>
<dbReference type="InterPro" id="IPR015421">
    <property type="entry name" value="PyrdxlP-dep_Trfase_major"/>
</dbReference>
<evidence type="ECO:0000313" key="10">
    <source>
        <dbReference type="EMBL" id="GEN31682.1"/>
    </source>
</evidence>
<dbReference type="EMBL" id="BJXW01000021">
    <property type="protein sequence ID" value="GEN31682.1"/>
    <property type="molecule type" value="Genomic_DNA"/>
</dbReference>
<accession>A0A511V2Y8</accession>
<dbReference type="Proteomes" id="UP000321491">
    <property type="component" value="Unassembled WGS sequence"/>
</dbReference>
<dbReference type="EC" id="2.9.1.1" evidence="8"/>
<dbReference type="GO" id="GO:0004125">
    <property type="term" value="F:L-seryl-tRNA(Sec) selenium transferase activity"/>
    <property type="evidence" value="ECO:0007669"/>
    <property type="project" value="UniProtKB-UniRule"/>
</dbReference>